<proteinExistence type="predicted"/>
<dbReference type="PROSITE" id="PS51257">
    <property type="entry name" value="PROKAR_LIPOPROTEIN"/>
    <property type="match status" value="1"/>
</dbReference>
<evidence type="ECO:0000313" key="3">
    <source>
        <dbReference type="Proteomes" id="UP001220662"/>
    </source>
</evidence>
<feature type="chain" id="PRO_5043958532" evidence="1">
    <location>
        <begin position="26"/>
        <end position="90"/>
    </location>
</feature>
<dbReference type="Proteomes" id="UP001220662">
    <property type="component" value="Unassembled WGS sequence"/>
</dbReference>
<accession>A0AAW6PCT2</accession>
<evidence type="ECO:0000256" key="1">
    <source>
        <dbReference type="SAM" id="SignalP"/>
    </source>
</evidence>
<name>A0AAW6PCT2_9PSED</name>
<dbReference type="RefSeq" id="WP_269963353.1">
    <property type="nucleotide sequence ID" value="NZ_CP034688.1"/>
</dbReference>
<dbReference type="AlphaFoldDB" id="A0AAW6PCT2"/>
<gene>
    <name evidence="2" type="ORF">P3W55_26730</name>
</gene>
<keyword evidence="1" id="KW-0732">Signal</keyword>
<sequence>MARTKVPFAKVAMLSLALSISTSCAQLAAALKLDSQKAGKQHQQQELAQKAKIREDIKRAMAALGQLRDKCRICCSTSSPSPRSGKPYAS</sequence>
<organism evidence="2 3">
    <name type="scientific">Pseudomonas citronellolis</name>
    <dbReference type="NCBI Taxonomy" id="53408"/>
    <lineage>
        <taxon>Bacteria</taxon>
        <taxon>Pseudomonadati</taxon>
        <taxon>Pseudomonadota</taxon>
        <taxon>Gammaproteobacteria</taxon>
        <taxon>Pseudomonadales</taxon>
        <taxon>Pseudomonadaceae</taxon>
        <taxon>Pseudomonas</taxon>
    </lineage>
</organism>
<dbReference type="EMBL" id="JARJLR010000445">
    <property type="protein sequence ID" value="MDF3845318.1"/>
    <property type="molecule type" value="Genomic_DNA"/>
</dbReference>
<reference evidence="2" key="1">
    <citation type="submission" date="2023-03" db="EMBL/GenBank/DDBJ databases">
        <title>Draft assemblies of triclosan tolerant bacteria isolated from returned activated sludge.</title>
        <authorList>
            <person name="Van Hamelsveld S."/>
        </authorList>
    </citation>
    <scope>NUCLEOTIDE SEQUENCE</scope>
    <source>
        <strain evidence="2">GW210015_S63</strain>
    </source>
</reference>
<protein>
    <submittedName>
        <fullName evidence="2">Uncharacterized protein</fullName>
    </submittedName>
</protein>
<evidence type="ECO:0000313" key="2">
    <source>
        <dbReference type="EMBL" id="MDF3845318.1"/>
    </source>
</evidence>
<comment type="caution">
    <text evidence="2">The sequence shown here is derived from an EMBL/GenBank/DDBJ whole genome shotgun (WGS) entry which is preliminary data.</text>
</comment>
<feature type="signal peptide" evidence="1">
    <location>
        <begin position="1"/>
        <end position="25"/>
    </location>
</feature>